<accession>C1N7X8</accession>
<dbReference type="RefSeq" id="XP_003063987.1">
    <property type="nucleotide sequence ID" value="XM_003063941.1"/>
</dbReference>
<dbReference type="InterPro" id="IPR040008">
    <property type="entry name" value="Ribosomal_mL46"/>
</dbReference>
<evidence type="ECO:0000313" key="3">
    <source>
        <dbReference type="Proteomes" id="UP000001876"/>
    </source>
</evidence>
<feature type="region of interest" description="Disordered" evidence="1">
    <location>
        <begin position="230"/>
        <end position="267"/>
    </location>
</feature>
<feature type="compositionally biased region" description="Basic and acidic residues" evidence="1">
    <location>
        <begin position="230"/>
        <end position="244"/>
    </location>
</feature>
<keyword evidence="3" id="KW-1185">Reference proteome</keyword>
<dbReference type="GeneID" id="9689610"/>
<dbReference type="KEGG" id="mpp:MICPUCDRAFT_53868"/>
<proteinExistence type="predicted"/>
<evidence type="ECO:0000256" key="1">
    <source>
        <dbReference type="SAM" id="MobiDB-lite"/>
    </source>
</evidence>
<dbReference type="GO" id="GO:0003735">
    <property type="term" value="F:structural constituent of ribosome"/>
    <property type="evidence" value="ECO:0007669"/>
    <property type="project" value="InterPro"/>
</dbReference>
<evidence type="ECO:0000313" key="2">
    <source>
        <dbReference type="EMBL" id="EEH51609.1"/>
    </source>
</evidence>
<dbReference type="PANTHER" id="PTHR13124">
    <property type="entry name" value="39S RIBOSOMAL PROTEIN L46, MITOCHONDRIAL PRECURSOR-RELATED"/>
    <property type="match status" value="1"/>
</dbReference>
<dbReference type="AlphaFoldDB" id="C1N7X8"/>
<dbReference type="EMBL" id="GG663750">
    <property type="protein sequence ID" value="EEH51609.1"/>
    <property type="molecule type" value="Genomic_DNA"/>
</dbReference>
<dbReference type="eggNOG" id="KOG4548">
    <property type="taxonomic scope" value="Eukaryota"/>
</dbReference>
<protein>
    <submittedName>
        <fullName evidence="2">Predicted protein</fullName>
    </submittedName>
</protein>
<dbReference type="GO" id="GO:0005762">
    <property type="term" value="C:mitochondrial large ribosomal subunit"/>
    <property type="evidence" value="ECO:0007669"/>
    <property type="project" value="TreeGrafter"/>
</dbReference>
<name>C1N7X8_MICPC</name>
<dbReference type="InterPro" id="IPR033650">
    <property type="entry name" value="Ribosomal_mL46_NUDIX"/>
</dbReference>
<organism evidence="3">
    <name type="scientific">Micromonas pusilla (strain CCMP1545)</name>
    <name type="common">Picoplanktonic green alga</name>
    <dbReference type="NCBI Taxonomy" id="564608"/>
    <lineage>
        <taxon>Eukaryota</taxon>
        <taxon>Viridiplantae</taxon>
        <taxon>Chlorophyta</taxon>
        <taxon>Mamiellophyceae</taxon>
        <taxon>Mamiellales</taxon>
        <taxon>Mamiellaceae</taxon>
        <taxon>Micromonas</taxon>
    </lineage>
</organism>
<gene>
    <name evidence="2" type="ORF">MICPUCDRAFT_53868</name>
</gene>
<dbReference type="PANTHER" id="PTHR13124:SF12">
    <property type="entry name" value="LARGE RIBOSOMAL SUBUNIT PROTEIN ML46"/>
    <property type="match status" value="1"/>
</dbReference>
<feature type="compositionally biased region" description="Gly residues" evidence="1">
    <location>
        <begin position="248"/>
        <end position="260"/>
    </location>
</feature>
<dbReference type="Proteomes" id="UP000001876">
    <property type="component" value="Unassembled WGS sequence"/>
</dbReference>
<dbReference type="STRING" id="564608.C1N7X8"/>
<dbReference type="Gene3D" id="3.90.79.10">
    <property type="entry name" value="Nucleoside Triphosphate Pyrophosphohydrolase"/>
    <property type="match status" value="1"/>
</dbReference>
<dbReference type="OrthoDB" id="498201at2759"/>
<reference evidence="2 3" key="1">
    <citation type="journal article" date="2009" name="Science">
        <title>Green evolution and dynamic adaptations revealed by genomes of the marine picoeukaryotes Micromonas.</title>
        <authorList>
            <person name="Worden A.Z."/>
            <person name="Lee J.H."/>
            <person name="Mock T."/>
            <person name="Rouze P."/>
            <person name="Simmons M.P."/>
            <person name="Aerts A.L."/>
            <person name="Allen A.E."/>
            <person name="Cuvelier M.L."/>
            <person name="Derelle E."/>
            <person name="Everett M.V."/>
            <person name="Foulon E."/>
            <person name="Grimwood J."/>
            <person name="Gundlach H."/>
            <person name="Henrissat B."/>
            <person name="Napoli C."/>
            <person name="McDonald S.M."/>
            <person name="Parker M.S."/>
            <person name="Rombauts S."/>
            <person name="Salamov A."/>
            <person name="Von Dassow P."/>
            <person name="Badger J.H."/>
            <person name="Coutinho P.M."/>
            <person name="Demir E."/>
            <person name="Dubchak I."/>
            <person name="Gentemann C."/>
            <person name="Eikrem W."/>
            <person name="Gready J.E."/>
            <person name="John U."/>
            <person name="Lanier W."/>
            <person name="Lindquist E.A."/>
            <person name="Lucas S."/>
            <person name="Mayer K.F."/>
            <person name="Moreau H."/>
            <person name="Not F."/>
            <person name="Otillar R."/>
            <person name="Panaud O."/>
            <person name="Pangilinan J."/>
            <person name="Paulsen I."/>
            <person name="Piegu B."/>
            <person name="Poliakov A."/>
            <person name="Robbens S."/>
            <person name="Schmutz J."/>
            <person name="Toulza E."/>
            <person name="Wyss T."/>
            <person name="Zelensky A."/>
            <person name="Zhou K."/>
            <person name="Armbrust E.V."/>
            <person name="Bhattacharya D."/>
            <person name="Goodenough U.W."/>
            <person name="Van de Peer Y."/>
            <person name="Grigoriev I.V."/>
        </authorList>
    </citation>
    <scope>NUCLEOTIDE SEQUENCE [LARGE SCALE GENOMIC DNA]</scope>
    <source>
        <strain evidence="2 3">CCMP1545</strain>
    </source>
</reference>
<dbReference type="CDD" id="cd04661">
    <property type="entry name" value="NUDIX_MRP_L46"/>
    <property type="match status" value="1"/>
</dbReference>
<sequence length="320" mass="34888">MFRALGDGARKAASPLQRALTASAARHPTTTRHGGSIVVVQLASTPTASSASSAAAAARAAHATRGRHRVRPLAADVVEVEMPLIANMIVERIPFLLPLPPAWETEYNEWSHERAQRWRKELPREITNPKKEYESEDELRQMEAFVAAPRETDADRANDVRSMRRKSDQFLFLVVQDADTGVWGFPRRKHSGKEGETMRQVATAAMEACIGDSIETYVVGNAPMGKFPEKAAAAKRETAKRETAAAEGDGGGDGGGGGDGAAAAPATTGGGEGTNYYHRAQWIEGVLKLESKCKDYKWLTKDELGDHFNEEHHAFLKEIL</sequence>